<dbReference type="SUPFAM" id="SSF46689">
    <property type="entry name" value="Homeodomain-like"/>
    <property type="match status" value="2"/>
</dbReference>
<dbReference type="SMART" id="SM00342">
    <property type="entry name" value="HTH_ARAC"/>
    <property type="match status" value="1"/>
</dbReference>
<dbReference type="PANTHER" id="PTHR43130">
    <property type="entry name" value="ARAC-FAMILY TRANSCRIPTIONAL REGULATOR"/>
    <property type="match status" value="1"/>
</dbReference>
<evidence type="ECO:0000259" key="4">
    <source>
        <dbReference type="PROSITE" id="PS01124"/>
    </source>
</evidence>
<organism evidence="5 6">
    <name type="scientific">Phycicoccus duodecadis</name>
    <dbReference type="NCBI Taxonomy" id="173053"/>
    <lineage>
        <taxon>Bacteria</taxon>
        <taxon>Bacillati</taxon>
        <taxon>Actinomycetota</taxon>
        <taxon>Actinomycetes</taxon>
        <taxon>Micrococcales</taxon>
        <taxon>Intrasporangiaceae</taxon>
        <taxon>Phycicoccus</taxon>
    </lineage>
</organism>
<protein>
    <submittedName>
        <fullName evidence="5">AraC family transcriptional regulator with amidase-like domain</fullName>
    </submittedName>
</protein>
<dbReference type="InterPro" id="IPR018062">
    <property type="entry name" value="HTH_AraC-typ_CS"/>
</dbReference>
<dbReference type="OrthoDB" id="3194870at2"/>
<dbReference type="GO" id="GO:0043565">
    <property type="term" value="F:sequence-specific DNA binding"/>
    <property type="evidence" value="ECO:0007669"/>
    <property type="project" value="InterPro"/>
</dbReference>
<dbReference type="Pfam" id="PF01965">
    <property type="entry name" value="DJ-1_PfpI"/>
    <property type="match status" value="1"/>
</dbReference>
<dbReference type="AlphaFoldDB" id="A0A2N3YHK2"/>
<dbReference type="GO" id="GO:0003700">
    <property type="term" value="F:DNA-binding transcription factor activity"/>
    <property type="evidence" value="ECO:0007669"/>
    <property type="project" value="InterPro"/>
</dbReference>
<dbReference type="EMBL" id="PJNE01000001">
    <property type="protein sequence ID" value="PKW26332.1"/>
    <property type="molecule type" value="Genomic_DNA"/>
</dbReference>
<proteinExistence type="predicted"/>
<dbReference type="InterPro" id="IPR002818">
    <property type="entry name" value="DJ-1/PfpI"/>
</dbReference>
<dbReference type="InterPro" id="IPR018060">
    <property type="entry name" value="HTH_AraC"/>
</dbReference>
<evidence type="ECO:0000256" key="2">
    <source>
        <dbReference type="ARBA" id="ARBA00023125"/>
    </source>
</evidence>
<dbReference type="InterPro" id="IPR029062">
    <property type="entry name" value="Class_I_gatase-like"/>
</dbReference>
<accession>A0A2N3YHK2</accession>
<keyword evidence="6" id="KW-1185">Reference proteome</keyword>
<evidence type="ECO:0000256" key="3">
    <source>
        <dbReference type="ARBA" id="ARBA00023163"/>
    </source>
</evidence>
<evidence type="ECO:0000313" key="6">
    <source>
        <dbReference type="Proteomes" id="UP000233781"/>
    </source>
</evidence>
<dbReference type="CDD" id="cd03137">
    <property type="entry name" value="GATase1_AraC_1"/>
    <property type="match status" value="1"/>
</dbReference>
<keyword evidence="2" id="KW-0238">DNA-binding</keyword>
<feature type="domain" description="HTH araC/xylS-type" evidence="4">
    <location>
        <begin position="214"/>
        <end position="312"/>
    </location>
</feature>
<dbReference type="InterPro" id="IPR009057">
    <property type="entry name" value="Homeodomain-like_sf"/>
</dbReference>
<dbReference type="Gene3D" id="3.40.50.880">
    <property type="match status" value="1"/>
</dbReference>
<evidence type="ECO:0000256" key="1">
    <source>
        <dbReference type="ARBA" id="ARBA00023015"/>
    </source>
</evidence>
<evidence type="ECO:0000313" key="5">
    <source>
        <dbReference type="EMBL" id="PKW26332.1"/>
    </source>
</evidence>
<dbReference type="InterPro" id="IPR052158">
    <property type="entry name" value="INH-QAR"/>
</dbReference>
<name>A0A2N3YHK2_9MICO</name>
<keyword evidence="1" id="KW-0805">Transcription regulation</keyword>
<dbReference type="PANTHER" id="PTHR43130:SF3">
    <property type="entry name" value="HTH-TYPE TRANSCRIPTIONAL REGULATOR RV1931C"/>
    <property type="match status" value="1"/>
</dbReference>
<keyword evidence="3" id="KW-0804">Transcription</keyword>
<dbReference type="Pfam" id="PF12833">
    <property type="entry name" value="HTH_18"/>
    <property type="match status" value="1"/>
</dbReference>
<comment type="caution">
    <text evidence="5">The sequence shown here is derived from an EMBL/GenBank/DDBJ whole genome shotgun (WGS) entry which is preliminary data.</text>
</comment>
<gene>
    <name evidence="5" type="ORF">ATL31_1142</name>
</gene>
<dbReference type="SUPFAM" id="SSF52317">
    <property type="entry name" value="Class I glutamine amidotransferase-like"/>
    <property type="match status" value="1"/>
</dbReference>
<dbReference type="Gene3D" id="1.10.10.60">
    <property type="entry name" value="Homeodomain-like"/>
    <property type="match status" value="1"/>
</dbReference>
<dbReference type="PROSITE" id="PS00041">
    <property type="entry name" value="HTH_ARAC_FAMILY_1"/>
    <property type="match status" value="1"/>
</dbReference>
<sequence length="317" mass="34272">MALRSVAVLLQEPVQLFEYAVLAEVFGIDRTDDGCPPFDYRVCSERPGLLDAGNGTTVSAPHRLAAAADADLVAVPASGAAREPSPEVVRVLREAADRGAWILSVCSGAFTLGAAGLLDGRRCATHWRHAADLAERFPRATVDPDVLYVQEGRVITSAGTAAGIDAALHLVRTELGAGVAGRIARRMVVPPHRDGGQRQYVERPVPTTECESLGEVLAHMTERLDDPHTVADLARLASMSERTFARRFVAETGTTPHQWLTDQRVLRARELLEESDLPVEEVARRSGFGTAALLRHHFTRGTGVSPSAFRSQHRHSA</sequence>
<dbReference type="RefSeq" id="WP_101394915.1">
    <property type="nucleotide sequence ID" value="NZ_PJNE01000001.1"/>
</dbReference>
<reference evidence="5 6" key="1">
    <citation type="submission" date="2017-12" db="EMBL/GenBank/DDBJ databases">
        <title>Sequencing the genomes of 1000 Actinobacteria strains.</title>
        <authorList>
            <person name="Klenk H.-P."/>
        </authorList>
    </citation>
    <scope>NUCLEOTIDE SEQUENCE [LARGE SCALE GENOMIC DNA]</scope>
    <source>
        <strain evidence="5 6">DSM 12806</strain>
    </source>
</reference>
<dbReference type="PROSITE" id="PS01124">
    <property type="entry name" value="HTH_ARAC_FAMILY_2"/>
    <property type="match status" value="1"/>
</dbReference>
<dbReference type="Proteomes" id="UP000233781">
    <property type="component" value="Unassembled WGS sequence"/>
</dbReference>